<name>A0A542DHN3_AMYCI</name>
<keyword evidence="1" id="KW-1133">Transmembrane helix</keyword>
<keyword evidence="3" id="KW-1185">Reference proteome</keyword>
<evidence type="ECO:0000256" key="1">
    <source>
        <dbReference type="SAM" id="Phobius"/>
    </source>
</evidence>
<evidence type="ECO:0000313" key="2">
    <source>
        <dbReference type="EMBL" id="TQJ02592.1"/>
    </source>
</evidence>
<comment type="caution">
    <text evidence="2">The sequence shown here is derived from an EMBL/GenBank/DDBJ whole genome shotgun (WGS) entry which is preliminary data.</text>
</comment>
<feature type="transmembrane region" description="Helical" evidence="1">
    <location>
        <begin position="14"/>
        <end position="34"/>
    </location>
</feature>
<reference evidence="2 3" key="1">
    <citation type="submission" date="2019-06" db="EMBL/GenBank/DDBJ databases">
        <title>Sequencing the genomes of 1000 actinobacteria strains.</title>
        <authorList>
            <person name="Klenk H.-P."/>
        </authorList>
    </citation>
    <scope>NUCLEOTIDE SEQUENCE [LARGE SCALE GENOMIC DNA]</scope>
    <source>
        <strain evidence="2 3">DSM 45679</strain>
    </source>
</reference>
<organism evidence="2 3">
    <name type="scientific">Amycolatopsis cihanbeyliensis</name>
    <dbReference type="NCBI Taxonomy" id="1128664"/>
    <lineage>
        <taxon>Bacteria</taxon>
        <taxon>Bacillati</taxon>
        <taxon>Actinomycetota</taxon>
        <taxon>Actinomycetes</taxon>
        <taxon>Pseudonocardiales</taxon>
        <taxon>Pseudonocardiaceae</taxon>
        <taxon>Amycolatopsis</taxon>
    </lineage>
</organism>
<keyword evidence="1" id="KW-0812">Transmembrane</keyword>
<dbReference type="Proteomes" id="UP000320876">
    <property type="component" value="Unassembled WGS sequence"/>
</dbReference>
<keyword evidence="1" id="KW-0472">Membrane</keyword>
<gene>
    <name evidence="2" type="ORF">FB471_2325</name>
</gene>
<accession>A0A542DHN3</accession>
<evidence type="ECO:0000313" key="3">
    <source>
        <dbReference type="Proteomes" id="UP000320876"/>
    </source>
</evidence>
<sequence length="35" mass="3460">MNRTASTLTAGQQAWVSAFAAAGTLLLIIALGALG</sequence>
<dbReference type="AlphaFoldDB" id="A0A542DHN3"/>
<dbReference type="EMBL" id="VFML01000001">
    <property type="protein sequence ID" value="TQJ02592.1"/>
    <property type="molecule type" value="Genomic_DNA"/>
</dbReference>
<proteinExistence type="predicted"/>
<protein>
    <submittedName>
        <fullName evidence="2">Uncharacterized protein</fullName>
    </submittedName>
</protein>